<sequence>MTAELSALQYALTHRDYSRQGDLRHEFASALVASQGHHFAHSFGTPRSSGRCVWEIGGFVEEFEIVEVAA</sequence>
<accession>A0A0K1PIP2</accession>
<dbReference type="EMBL" id="CP012333">
    <property type="protein sequence ID" value="AKU93390.1"/>
    <property type="molecule type" value="Genomic_DNA"/>
</dbReference>
<protein>
    <submittedName>
        <fullName evidence="1">Uncharacterized protein</fullName>
    </submittedName>
</protein>
<proteinExistence type="predicted"/>
<dbReference type="Proteomes" id="UP000064967">
    <property type="component" value="Chromosome"/>
</dbReference>
<dbReference type="KEGG" id="llu:AKJ09_00054"/>
<dbReference type="AlphaFoldDB" id="A0A0K1PIP2"/>
<reference evidence="1 2" key="1">
    <citation type="submission" date="2015-08" db="EMBL/GenBank/DDBJ databases">
        <authorList>
            <person name="Babu N.S."/>
            <person name="Beckwith C.J."/>
            <person name="Beseler K.G."/>
            <person name="Brison A."/>
            <person name="Carone J.V."/>
            <person name="Caskin T.P."/>
            <person name="Diamond M."/>
            <person name="Durham M.E."/>
            <person name="Foxe J.M."/>
            <person name="Go M."/>
            <person name="Henderson B.A."/>
            <person name="Jones I.B."/>
            <person name="McGettigan J.A."/>
            <person name="Micheletti S.J."/>
            <person name="Nasrallah M.E."/>
            <person name="Ortiz D."/>
            <person name="Piller C.R."/>
            <person name="Privatt S.R."/>
            <person name="Schneider S.L."/>
            <person name="Sharp S."/>
            <person name="Smith T.C."/>
            <person name="Stanton J.D."/>
            <person name="Ullery H.E."/>
            <person name="Wilson R.J."/>
            <person name="Serrano M.G."/>
            <person name="Buck G."/>
            <person name="Lee V."/>
            <person name="Wang Y."/>
            <person name="Carvalho R."/>
            <person name="Voegtly L."/>
            <person name="Shi R."/>
            <person name="Duckworth R."/>
            <person name="Johnson A."/>
            <person name="Loviza R."/>
            <person name="Walstead R."/>
            <person name="Shah Z."/>
            <person name="Kiflezghi M."/>
            <person name="Wade K."/>
            <person name="Ball S.L."/>
            <person name="Bradley K.W."/>
            <person name="Asai D.J."/>
            <person name="Bowman C.A."/>
            <person name="Russell D.A."/>
            <person name="Pope W.H."/>
            <person name="Jacobs-Sera D."/>
            <person name="Hendrix R.W."/>
            <person name="Hatfull G.F."/>
        </authorList>
    </citation>
    <scope>NUCLEOTIDE SEQUENCE [LARGE SCALE GENOMIC DNA]</scope>
    <source>
        <strain evidence="1 2">DSM 27648</strain>
    </source>
</reference>
<keyword evidence="2" id="KW-1185">Reference proteome</keyword>
<evidence type="ECO:0000313" key="2">
    <source>
        <dbReference type="Proteomes" id="UP000064967"/>
    </source>
</evidence>
<organism evidence="1 2">
    <name type="scientific">Labilithrix luteola</name>
    <dbReference type="NCBI Taxonomy" id="1391654"/>
    <lineage>
        <taxon>Bacteria</taxon>
        <taxon>Pseudomonadati</taxon>
        <taxon>Myxococcota</taxon>
        <taxon>Polyangia</taxon>
        <taxon>Polyangiales</taxon>
        <taxon>Labilitrichaceae</taxon>
        <taxon>Labilithrix</taxon>
    </lineage>
</organism>
<name>A0A0K1PIP2_9BACT</name>
<evidence type="ECO:0000313" key="1">
    <source>
        <dbReference type="EMBL" id="AKU93390.1"/>
    </source>
</evidence>
<gene>
    <name evidence="1" type="ORF">AKJ09_00054</name>
</gene>